<sequence>MQLSDKEKQELKDLIDRGESLPAKYRHLLFAEPHEAELIWPGKTHEVTNVVLPFQSIEQIDEPRSGTAAAQSDLFQMDRATGRQSGGWTNKLIWGDNKLVLSSLKNGPLRREIEKAGGLKLVYIDPPFDVGADFSFDLEIGESDRLHKEPSIIEELAYRDTWGRGADSYLTMIYERLSIIANLMAPDASIYVHIGPNIGPLVRIVLDELFGTHSPSAEIAWKRVTAHGDSKRWGIIHDYIIWKTKSDDFIWNPQFEPYSPEYVKDKYSNVTSDGRRYMLDNMTSPNPRPNMMYEWRGHKPPRLGWRYELQTMERLFAEGRIELAKKEGGRPRLRRFLDEMPGIPIGSIWADIHPVNSQASEDTGYDTQKPKALLERVLKASSNPGDLVADFFCGSGTTLAVAEEHGRKWIGCDLGRFAIHTARKRLIGVQRELKAVGKPYRSFEILNLGKYERQYFVGIDPTLPDAERIALSTQKEEHYVSLILFAYKAERVFQSPPFHGRKGSSFIIVGPLDAPVTRFQIEEAVEACRKLKSSRLDVLGFEFEMGLSPKCVDEAKAKGVSLALRYIPKEVFDKRAVDKNQVAFYDVAYVEVQPVVKGRKVTVKLKDFGVSYRQDDIDVLAGEMKAGTKVTIADGQVVKITKDKAGIIKRDTLTKKWEDWIDYWAVDFDYHSRPETIIVTMPDATGRMVDRPQRTGGFIFENEWQSFRTRRDRKLELESASYEYPAKGKYKIAVKVIDIFGNDTTKVVEVSI</sequence>
<evidence type="ECO:0000256" key="6">
    <source>
        <dbReference type="ARBA" id="ARBA00047942"/>
    </source>
</evidence>
<dbReference type="SUPFAM" id="SSF53335">
    <property type="entry name" value="S-adenosyl-L-methionine-dependent methyltransferases"/>
    <property type="match status" value="1"/>
</dbReference>
<dbReference type="GO" id="GO:0009007">
    <property type="term" value="F:site-specific DNA-methyltransferase (adenine-specific) activity"/>
    <property type="evidence" value="ECO:0007669"/>
    <property type="project" value="UniProtKB-EC"/>
</dbReference>
<evidence type="ECO:0000259" key="7">
    <source>
        <dbReference type="Pfam" id="PF01555"/>
    </source>
</evidence>
<dbReference type="GO" id="GO:0032259">
    <property type="term" value="P:methylation"/>
    <property type="evidence" value="ECO:0007669"/>
    <property type="project" value="UniProtKB-KW"/>
</dbReference>
<dbReference type="GO" id="GO:0008170">
    <property type="term" value="F:N-methyltransferase activity"/>
    <property type="evidence" value="ECO:0007669"/>
    <property type="project" value="InterPro"/>
</dbReference>
<evidence type="ECO:0000256" key="1">
    <source>
        <dbReference type="ARBA" id="ARBA00006594"/>
    </source>
</evidence>
<dbReference type="GO" id="GO:0003677">
    <property type="term" value="F:DNA binding"/>
    <property type="evidence" value="ECO:0007669"/>
    <property type="project" value="InterPro"/>
</dbReference>
<comment type="catalytic activity">
    <reaction evidence="6">
        <text>a 2'-deoxyadenosine in DNA + S-adenosyl-L-methionine = an N(6)-methyl-2'-deoxyadenosine in DNA + S-adenosyl-L-homocysteine + H(+)</text>
        <dbReference type="Rhea" id="RHEA:15197"/>
        <dbReference type="Rhea" id="RHEA-COMP:12418"/>
        <dbReference type="Rhea" id="RHEA-COMP:12419"/>
        <dbReference type="ChEBI" id="CHEBI:15378"/>
        <dbReference type="ChEBI" id="CHEBI:57856"/>
        <dbReference type="ChEBI" id="CHEBI:59789"/>
        <dbReference type="ChEBI" id="CHEBI:90615"/>
        <dbReference type="ChEBI" id="CHEBI:90616"/>
        <dbReference type="EC" id="2.1.1.72"/>
    </reaction>
</comment>
<dbReference type="RefSeq" id="WP_215612620.1">
    <property type="nucleotide sequence ID" value="NZ_CP076135.1"/>
</dbReference>
<evidence type="ECO:0000313" key="8">
    <source>
        <dbReference type="EMBL" id="QWG16957.1"/>
    </source>
</evidence>
<dbReference type="Proteomes" id="UP000680805">
    <property type="component" value="Chromosome"/>
</dbReference>
<protein>
    <recommendedName>
        <fullName evidence="2">site-specific DNA-methyltransferase (adenine-specific)</fullName>
        <ecNumber evidence="2">2.1.1.72</ecNumber>
    </recommendedName>
</protein>
<dbReference type="Gene3D" id="3.40.50.150">
    <property type="entry name" value="Vaccinia Virus protein VP39"/>
    <property type="match status" value="1"/>
</dbReference>
<dbReference type="REBASE" id="500627">
    <property type="entry name" value="M.BspS2112ORF18485P"/>
</dbReference>
<feature type="domain" description="DNA methylase N-4/N-6" evidence="7">
    <location>
        <begin position="120"/>
        <end position="422"/>
    </location>
</feature>
<dbReference type="InterPro" id="IPR002295">
    <property type="entry name" value="N4/N6-MTase_EcoPI_Mod-like"/>
</dbReference>
<dbReference type="GO" id="GO:0005737">
    <property type="term" value="C:cytoplasm"/>
    <property type="evidence" value="ECO:0007669"/>
    <property type="project" value="TreeGrafter"/>
</dbReference>
<keyword evidence="5" id="KW-0949">S-adenosyl-L-methionine</keyword>
<evidence type="ECO:0000256" key="5">
    <source>
        <dbReference type="ARBA" id="ARBA00022691"/>
    </source>
</evidence>
<evidence type="ECO:0000256" key="2">
    <source>
        <dbReference type="ARBA" id="ARBA00011900"/>
    </source>
</evidence>
<dbReference type="EMBL" id="CP076135">
    <property type="protein sequence ID" value="QWG16957.1"/>
    <property type="molecule type" value="Genomic_DNA"/>
</dbReference>
<evidence type="ECO:0000256" key="3">
    <source>
        <dbReference type="ARBA" id="ARBA00022603"/>
    </source>
</evidence>
<dbReference type="KEGG" id="bsei:KMZ68_18485"/>
<dbReference type="InterPro" id="IPR029063">
    <property type="entry name" value="SAM-dependent_MTases_sf"/>
</dbReference>
<proteinExistence type="inferred from homology"/>
<evidence type="ECO:0000313" key="9">
    <source>
        <dbReference type="Proteomes" id="UP000680805"/>
    </source>
</evidence>
<organism evidence="8 9">
    <name type="scientific">Bradyrhizobium sediminis</name>
    <dbReference type="NCBI Taxonomy" id="2840469"/>
    <lineage>
        <taxon>Bacteria</taxon>
        <taxon>Pseudomonadati</taxon>
        <taxon>Pseudomonadota</taxon>
        <taxon>Alphaproteobacteria</taxon>
        <taxon>Hyphomicrobiales</taxon>
        <taxon>Nitrobacteraceae</taxon>
        <taxon>Bradyrhizobium</taxon>
    </lineage>
</organism>
<dbReference type="EC" id="2.1.1.72" evidence="2"/>
<dbReference type="PRINTS" id="PR00506">
    <property type="entry name" value="D21N6MTFRASE"/>
</dbReference>
<gene>
    <name evidence="8" type="ORF">KMZ68_18485</name>
</gene>
<name>A0A975NKU7_9BRAD</name>
<dbReference type="Pfam" id="PF01555">
    <property type="entry name" value="N6_N4_Mtase"/>
    <property type="match status" value="1"/>
</dbReference>
<dbReference type="PANTHER" id="PTHR13370">
    <property type="entry name" value="RNA METHYLASE-RELATED"/>
    <property type="match status" value="1"/>
</dbReference>
<dbReference type="InterPro" id="IPR002941">
    <property type="entry name" value="DNA_methylase_N4/N6"/>
</dbReference>
<reference evidence="8" key="1">
    <citation type="submission" date="2021-06" db="EMBL/GenBank/DDBJ databases">
        <title>Bradyrhizobium sp. S2-11-2 Genome sequencing.</title>
        <authorList>
            <person name="Jin L."/>
        </authorList>
    </citation>
    <scope>NUCLEOTIDE SEQUENCE</scope>
    <source>
        <strain evidence="8">S2-11-2</strain>
    </source>
</reference>
<keyword evidence="3" id="KW-0489">Methyltransferase</keyword>
<evidence type="ECO:0000256" key="4">
    <source>
        <dbReference type="ARBA" id="ARBA00022679"/>
    </source>
</evidence>
<dbReference type="AlphaFoldDB" id="A0A975NKU7"/>
<comment type="similarity">
    <text evidence="1">Belongs to the N(4)/N(6)-methyltransferase family.</text>
</comment>
<accession>A0A975NKU7</accession>
<keyword evidence="4" id="KW-0808">Transferase</keyword>
<dbReference type="PANTHER" id="PTHR13370:SF24">
    <property type="entry name" value="TYPE III RESTRICTION-MODIFICATION ENZYME STYLTI MOD SUBUNIT"/>
    <property type="match status" value="1"/>
</dbReference>